<dbReference type="PANTHER" id="PTHR43546">
    <property type="entry name" value="UPF0173 METAL-DEPENDENT HYDROLASE MJ1163-RELATED"/>
    <property type="match status" value="1"/>
</dbReference>
<dbReference type="Gene3D" id="3.60.15.10">
    <property type="entry name" value="Ribonuclease Z/Hydroxyacylglutathione hydrolase-like"/>
    <property type="match status" value="1"/>
</dbReference>
<dbReference type="HOGENOM" id="CLU_091682_0_0_0"/>
<feature type="domain" description="Metallo-beta-lactamase" evidence="1">
    <location>
        <begin position="7"/>
        <end position="172"/>
    </location>
</feature>
<proteinExistence type="predicted"/>
<accession>R4PY08</accession>
<dbReference type="OrthoDB" id="3190691at2"/>
<dbReference type="SMART" id="SM00849">
    <property type="entry name" value="Lactamase_B"/>
    <property type="match status" value="1"/>
</dbReference>
<gene>
    <name evidence="2" type="ORF">L336_0393</name>
</gene>
<dbReference type="InterPro" id="IPR001279">
    <property type="entry name" value="Metallo-B-lactamas"/>
</dbReference>
<evidence type="ECO:0000313" key="2">
    <source>
        <dbReference type="EMBL" id="AGL62101.1"/>
    </source>
</evidence>
<dbReference type="EMBL" id="CP005957">
    <property type="protein sequence ID" value="AGL62101.1"/>
    <property type="molecule type" value="Genomic_DNA"/>
</dbReference>
<sequence length="202" mass="22023">MEITKYAHACFVAIKDGQSVVVDPGELSSNFTVPKNPVAVVVTHIHGDHWSADHLTQMPNVPVFAPDDAANRLRELNLNVIVVAPGETKQVGNFKLTFTGGQHALIHPDTPMCRNVGVLINDGEVYYPGDSFASAGMPIETLAVPIAAPWMKTAEAMDYLTQVRPKRAFPTHDAVLSEAGKQFADNWMKQAAEKSGTIYERI</sequence>
<dbReference type="PANTHER" id="PTHR43546:SF3">
    <property type="entry name" value="UPF0173 METAL-DEPENDENT HYDROLASE MJ1163"/>
    <property type="match status" value="1"/>
</dbReference>
<dbReference type="InterPro" id="IPR050114">
    <property type="entry name" value="UPF0173_UPF0282_UlaG_hydrolase"/>
</dbReference>
<dbReference type="GO" id="GO:0016787">
    <property type="term" value="F:hydrolase activity"/>
    <property type="evidence" value="ECO:0007669"/>
    <property type="project" value="UniProtKB-KW"/>
</dbReference>
<keyword evidence="2" id="KW-0378">Hydrolase</keyword>
<organism evidence="2 3">
    <name type="scientific">Candidatus Saccharimonas aalborgensis</name>
    <dbReference type="NCBI Taxonomy" id="1332188"/>
    <lineage>
        <taxon>Bacteria</taxon>
        <taxon>Candidatus Saccharimonadota</taxon>
        <taxon>Candidatus Saccharimonadia</taxon>
        <taxon>Candidatus Saccharimonadales</taxon>
        <taxon>Candidatus Saccharimonadaceae</taxon>
        <taxon>Candidatus Saccharimonas</taxon>
    </lineage>
</organism>
<dbReference type="AlphaFoldDB" id="R4PY08"/>
<dbReference type="SUPFAM" id="SSF56281">
    <property type="entry name" value="Metallo-hydrolase/oxidoreductase"/>
    <property type="match status" value="1"/>
</dbReference>
<reference evidence="2 3" key="1">
    <citation type="journal article" date="2013" name="Nat. Biotechnol.">
        <title>Genome sequences of rare, uncultured bacteria obtained by differential coverage binning of multiple metagenomes.</title>
        <authorList>
            <person name="Albertsen M."/>
            <person name="Hugenholtz P."/>
            <person name="Skarshewski A."/>
            <person name="Nielsen K.L."/>
            <person name="Tyson G.W."/>
            <person name="Nielsen P.H."/>
        </authorList>
    </citation>
    <scope>NUCLEOTIDE SEQUENCE [LARGE SCALE GENOMIC DNA]</scope>
    <source>
        <strain evidence="2">TM71</strain>
    </source>
</reference>
<dbReference type="KEGG" id="saal:L336_0393"/>
<keyword evidence="3" id="KW-1185">Reference proteome</keyword>
<dbReference type="STRING" id="1332188.L336_0393"/>
<name>R4PY08_9BACT</name>
<evidence type="ECO:0000259" key="1">
    <source>
        <dbReference type="SMART" id="SM00849"/>
    </source>
</evidence>
<dbReference type="RefSeq" id="WP_015641551.1">
    <property type="nucleotide sequence ID" value="NC_021219.1"/>
</dbReference>
<dbReference type="Proteomes" id="UP000013893">
    <property type="component" value="Chromosome"/>
</dbReference>
<evidence type="ECO:0000313" key="3">
    <source>
        <dbReference type="Proteomes" id="UP000013893"/>
    </source>
</evidence>
<dbReference type="Pfam" id="PF13483">
    <property type="entry name" value="Lactamase_B_3"/>
    <property type="match status" value="1"/>
</dbReference>
<protein>
    <submittedName>
        <fullName evidence="2">Putative Zn-dependent hydrolase</fullName>
    </submittedName>
</protein>
<dbReference type="InterPro" id="IPR036866">
    <property type="entry name" value="RibonucZ/Hydroxyglut_hydro"/>
</dbReference>